<organism evidence="1 2">
    <name type="scientific">Octopus vulgaris</name>
    <name type="common">Common octopus</name>
    <dbReference type="NCBI Taxonomy" id="6645"/>
    <lineage>
        <taxon>Eukaryota</taxon>
        <taxon>Metazoa</taxon>
        <taxon>Spiralia</taxon>
        <taxon>Lophotrochozoa</taxon>
        <taxon>Mollusca</taxon>
        <taxon>Cephalopoda</taxon>
        <taxon>Coleoidea</taxon>
        <taxon>Octopodiformes</taxon>
        <taxon>Octopoda</taxon>
        <taxon>Incirrata</taxon>
        <taxon>Octopodidae</taxon>
        <taxon>Octopus</taxon>
    </lineage>
</organism>
<name>A0AA36ANP9_OCTVU</name>
<dbReference type="EMBL" id="OX597815">
    <property type="protein sequence ID" value="CAI9718392.1"/>
    <property type="molecule type" value="Genomic_DNA"/>
</dbReference>
<evidence type="ECO:0000313" key="1">
    <source>
        <dbReference type="EMBL" id="CAI9718392.1"/>
    </source>
</evidence>
<sequence length="70" mass="8284">MVSVLPYFTVNKLCRSSTFEVRKSLIWDTTCCESLESDSLYKEFFPIIDDCFRFFKCDKSCWCIHNSCES</sequence>
<accession>A0AA36ANP9</accession>
<gene>
    <name evidence="1" type="ORF">OCTVUL_1B011707</name>
</gene>
<reference evidence="1" key="1">
    <citation type="submission" date="2023-08" db="EMBL/GenBank/DDBJ databases">
        <authorList>
            <person name="Alioto T."/>
            <person name="Alioto T."/>
            <person name="Gomez Garrido J."/>
        </authorList>
    </citation>
    <scope>NUCLEOTIDE SEQUENCE</scope>
</reference>
<evidence type="ECO:0000313" key="2">
    <source>
        <dbReference type="Proteomes" id="UP001162480"/>
    </source>
</evidence>
<keyword evidence="2" id="KW-1185">Reference proteome</keyword>
<proteinExistence type="predicted"/>
<dbReference type="AlphaFoldDB" id="A0AA36ANP9"/>
<protein>
    <submittedName>
        <fullName evidence="1">Uncharacterized protein</fullName>
    </submittedName>
</protein>
<dbReference type="Proteomes" id="UP001162480">
    <property type="component" value="Chromosome 2"/>
</dbReference>